<comment type="pathway">
    <text evidence="2">One-carbon metabolism; tetrahydrofolate interconversion.</text>
</comment>
<dbReference type="InterPro" id="IPR003171">
    <property type="entry name" value="Mehydrof_redctse-like"/>
</dbReference>
<evidence type="ECO:0000313" key="15">
    <source>
        <dbReference type="Proteomes" id="UP000295718"/>
    </source>
</evidence>
<keyword evidence="11" id="KW-0170">Cobalt</keyword>
<dbReference type="STRING" id="1469948.GCA_000732725_01158"/>
<evidence type="ECO:0000256" key="4">
    <source>
        <dbReference type="ARBA" id="ARBA00022603"/>
    </source>
</evidence>
<dbReference type="GO" id="GO:0008705">
    <property type="term" value="F:methionine synthase activity"/>
    <property type="evidence" value="ECO:0007669"/>
    <property type="project" value="TreeGrafter"/>
</dbReference>
<dbReference type="GO" id="GO:0005829">
    <property type="term" value="C:cytosol"/>
    <property type="evidence" value="ECO:0007669"/>
    <property type="project" value="TreeGrafter"/>
</dbReference>
<feature type="domain" description="Hcy-binding" evidence="13">
    <location>
        <begin position="1"/>
        <end position="286"/>
    </location>
</feature>
<evidence type="ECO:0000313" key="14">
    <source>
        <dbReference type="EMBL" id="TCL55652.1"/>
    </source>
</evidence>
<keyword evidence="8 12" id="KW-0479">Metal-binding</keyword>
<sequence length="593" mass="66137">MKIQQYLQNEKIICDGAFGTYFSAITEEEMLPEKANIMRPELVKRIHASYLEAGAVLIRTNTFASNRVSLQCGESDVKENIRCAWRNALEAVSVSGRTLGEDCFLAGDIGPIPMDSGTPEEDIFREYKLICDTFLSEGADILLFETFSDLDRILPVIEAVKKEREVFVIVQFCVNQHGYSNAGISAGRLLREAGEAVQIDAVGLNCGVGPGHLYTILDKIEFPEGKYITALPNAGYPKLIKNRMIFRDNAEYFSRKMKDVSLRGVDILGGCCGTTPEYISLLKEAVDLRQVKKEAAGHRAEEVKIQPGNSSFWKEKGKGEKLIAVEISPPPGADDEKVMEAAFFLKEHKVDVITFPDSPSGRTRADSILMSMKVAQETGLCVMPHICCRDKNAIAMRSQLLGAYINGIRNMLVITGDPVPTLIRQEVKSVFNFDSVGLMKIVSELNQEEFAKDPVTFGGALNHNRPNLEVEVGRVKKKMAQGAGFFLTQPVFTLEEAKKLRYVKEQTEAKILCGIMPLVSLRNAQFIKNEMAGINVTEEVIARFLPEMTREEGERTGVEIAKEVIGFTEDFVDGYYFSIPFNRVYLVEKIFQK</sequence>
<dbReference type="SUPFAM" id="SSF82282">
    <property type="entry name" value="Homocysteine S-methyltransferase"/>
    <property type="match status" value="1"/>
</dbReference>
<keyword evidence="12" id="KW-0862">Zinc</keyword>
<protein>
    <submittedName>
        <fullName evidence="14">Homocysteine S-methyltransferase</fullName>
    </submittedName>
</protein>
<accession>A0A4V6NGL0</accession>
<keyword evidence="4 12" id="KW-0489">Methyltransferase</keyword>
<comment type="similarity">
    <text evidence="3">Belongs to the vitamin-B12 dependent methionine synthase family.</text>
</comment>
<keyword evidence="5" id="KW-0285">Flavoprotein</keyword>
<dbReference type="UniPathway" id="UPA00193"/>
<dbReference type="NCBIfam" id="NF006396">
    <property type="entry name" value="PRK08645.1"/>
    <property type="match status" value="1"/>
</dbReference>
<comment type="cofactor">
    <cofactor evidence="1">
        <name>FAD</name>
        <dbReference type="ChEBI" id="CHEBI:57692"/>
    </cofactor>
</comment>
<proteinExistence type="inferred from homology"/>
<keyword evidence="6 12" id="KW-0808">Transferase</keyword>
<comment type="caution">
    <text evidence="14">The sequence shown here is derived from an EMBL/GenBank/DDBJ whole genome shotgun (WGS) entry which is preliminary data.</text>
</comment>
<dbReference type="Pfam" id="PF02574">
    <property type="entry name" value="S-methyl_trans"/>
    <property type="match status" value="1"/>
</dbReference>
<keyword evidence="10" id="KW-0560">Oxidoreductase</keyword>
<evidence type="ECO:0000256" key="8">
    <source>
        <dbReference type="ARBA" id="ARBA00022723"/>
    </source>
</evidence>
<evidence type="ECO:0000256" key="3">
    <source>
        <dbReference type="ARBA" id="ARBA00010398"/>
    </source>
</evidence>
<dbReference type="InterPro" id="IPR003726">
    <property type="entry name" value="HCY_dom"/>
</dbReference>
<dbReference type="Proteomes" id="UP000295718">
    <property type="component" value="Unassembled WGS sequence"/>
</dbReference>
<dbReference type="GO" id="GO:0050667">
    <property type="term" value="P:homocysteine metabolic process"/>
    <property type="evidence" value="ECO:0007669"/>
    <property type="project" value="TreeGrafter"/>
</dbReference>
<dbReference type="CDD" id="cd00537">
    <property type="entry name" value="MTHFR"/>
    <property type="match status" value="1"/>
</dbReference>
<dbReference type="PANTHER" id="PTHR45833:SF1">
    <property type="entry name" value="METHIONINE SYNTHASE"/>
    <property type="match status" value="1"/>
</dbReference>
<evidence type="ECO:0000256" key="9">
    <source>
        <dbReference type="ARBA" id="ARBA00022827"/>
    </source>
</evidence>
<name>A0A4V6NGL0_9FIRM</name>
<dbReference type="InterPro" id="IPR029041">
    <property type="entry name" value="FAD-linked_oxidoreductase-like"/>
</dbReference>
<evidence type="ECO:0000256" key="11">
    <source>
        <dbReference type="ARBA" id="ARBA00023285"/>
    </source>
</evidence>
<keyword evidence="9" id="KW-0274">FAD</keyword>
<evidence type="ECO:0000256" key="12">
    <source>
        <dbReference type="PROSITE-ProRule" id="PRU00333"/>
    </source>
</evidence>
<dbReference type="GO" id="GO:0035999">
    <property type="term" value="P:tetrahydrofolate interconversion"/>
    <property type="evidence" value="ECO:0007669"/>
    <property type="project" value="UniProtKB-UniPathway"/>
</dbReference>
<evidence type="ECO:0000256" key="1">
    <source>
        <dbReference type="ARBA" id="ARBA00001974"/>
    </source>
</evidence>
<dbReference type="AlphaFoldDB" id="A0A4V6NGL0"/>
<dbReference type="SUPFAM" id="SSF51730">
    <property type="entry name" value="FAD-linked oxidoreductase"/>
    <property type="match status" value="1"/>
</dbReference>
<evidence type="ECO:0000256" key="7">
    <source>
        <dbReference type="ARBA" id="ARBA00022691"/>
    </source>
</evidence>
<organism evidence="14 15">
    <name type="scientific">Kineothrix alysoides</name>
    <dbReference type="NCBI Taxonomy" id="1469948"/>
    <lineage>
        <taxon>Bacteria</taxon>
        <taxon>Bacillati</taxon>
        <taxon>Bacillota</taxon>
        <taxon>Clostridia</taxon>
        <taxon>Lachnospirales</taxon>
        <taxon>Lachnospiraceae</taxon>
        <taxon>Kineothrix</taxon>
    </lineage>
</organism>
<gene>
    <name evidence="14" type="ORF">EDD76_11462</name>
</gene>
<dbReference type="PROSITE" id="PS50970">
    <property type="entry name" value="HCY"/>
    <property type="match status" value="1"/>
</dbReference>
<dbReference type="Pfam" id="PF02219">
    <property type="entry name" value="MTHFR"/>
    <property type="match status" value="1"/>
</dbReference>
<dbReference type="GO" id="GO:0032259">
    <property type="term" value="P:methylation"/>
    <property type="evidence" value="ECO:0007669"/>
    <property type="project" value="UniProtKB-KW"/>
</dbReference>
<dbReference type="GO" id="GO:0046872">
    <property type="term" value="F:metal ion binding"/>
    <property type="evidence" value="ECO:0007669"/>
    <property type="project" value="UniProtKB-KW"/>
</dbReference>
<evidence type="ECO:0000259" key="13">
    <source>
        <dbReference type="PROSITE" id="PS50970"/>
    </source>
</evidence>
<dbReference type="Gene3D" id="3.20.20.220">
    <property type="match status" value="1"/>
</dbReference>
<evidence type="ECO:0000256" key="6">
    <source>
        <dbReference type="ARBA" id="ARBA00022679"/>
    </source>
</evidence>
<evidence type="ECO:0000256" key="10">
    <source>
        <dbReference type="ARBA" id="ARBA00023002"/>
    </source>
</evidence>
<comment type="cofactor">
    <cofactor evidence="12">
        <name>Zn(2+)</name>
        <dbReference type="ChEBI" id="CHEBI:29105"/>
    </cofactor>
</comment>
<feature type="binding site" evidence="12">
    <location>
        <position position="271"/>
    </location>
    <ligand>
        <name>Zn(2+)</name>
        <dbReference type="ChEBI" id="CHEBI:29105"/>
    </ligand>
</feature>
<keyword evidence="15" id="KW-1185">Reference proteome</keyword>
<reference evidence="14 15" key="1">
    <citation type="submission" date="2019-03" db="EMBL/GenBank/DDBJ databases">
        <title>Genomic Encyclopedia of Type Strains, Phase IV (KMG-IV): sequencing the most valuable type-strain genomes for metagenomic binning, comparative biology and taxonomic classification.</title>
        <authorList>
            <person name="Goeker M."/>
        </authorList>
    </citation>
    <scope>NUCLEOTIDE SEQUENCE [LARGE SCALE GENOMIC DNA]</scope>
    <source>
        <strain evidence="14 15">DSM 100556</strain>
    </source>
</reference>
<dbReference type="InterPro" id="IPR050554">
    <property type="entry name" value="Met_Synthase/Corrinoid"/>
</dbReference>
<evidence type="ECO:0000256" key="2">
    <source>
        <dbReference type="ARBA" id="ARBA00004777"/>
    </source>
</evidence>
<dbReference type="RefSeq" id="WP_031389885.1">
    <property type="nucleotide sequence ID" value="NZ_JPNB01000001.1"/>
</dbReference>
<dbReference type="Gene3D" id="3.20.20.330">
    <property type="entry name" value="Homocysteine-binding-like domain"/>
    <property type="match status" value="1"/>
</dbReference>
<keyword evidence="7" id="KW-0949">S-adenosyl-L-methionine</keyword>
<feature type="binding site" evidence="12">
    <location>
        <position position="272"/>
    </location>
    <ligand>
        <name>Zn(2+)</name>
        <dbReference type="ChEBI" id="CHEBI:29105"/>
    </ligand>
</feature>
<feature type="binding site" evidence="12">
    <location>
        <position position="206"/>
    </location>
    <ligand>
        <name>Zn(2+)</name>
        <dbReference type="ChEBI" id="CHEBI:29105"/>
    </ligand>
</feature>
<dbReference type="PANTHER" id="PTHR45833">
    <property type="entry name" value="METHIONINE SYNTHASE"/>
    <property type="match status" value="1"/>
</dbReference>
<evidence type="ECO:0000256" key="5">
    <source>
        <dbReference type="ARBA" id="ARBA00022630"/>
    </source>
</evidence>
<dbReference type="GO" id="GO:0004489">
    <property type="term" value="F:methylenetetrahydrofolate reductase [NAD(P)H] activity"/>
    <property type="evidence" value="ECO:0007669"/>
    <property type="project" value="InterPro"/>
</dbReference>
<dbReference type="OrthoDB" id="9803687at2"/>
<dbReference type="EMBL" id="SLUO01000014">
    <property type="protein sequence ID" value="TCL55652.1"/>
    <property type="molecule type" value="Genomic_DNA"/>
</dbReference>
<dbReference type="InterPro" id="IPR036589">
    <property type="entry name" value="HCY_dom_sf"/>
</dbReference>